<dbReference type="Proteomes" id="UP000663881">
    <property type="component" value="Unassembled WGS sequence"/>
</dbReference>
<accession>A0A813Z1Y6</accession>
<dbReference type="EMBL" id="CAJOAY010003246">
    <property type="protein sequence ID" value="CAF4011371.1"/>
    <property type="molecule type" value="Genomic_DNA"/>
</dbReference>
<name>A0A813Z1Y6_9BILA</name>
<evidence type="ECO:0000313" key="1">
    <source>
        <dbReference type="EMBL" id="CAF0891834.1"/>
    </source>
</evidence>
<gene>
    <name evidence="3" type="ORF">IZO911_LOCUS14872</name>
    <name evidence="2" type="ORF">JYZ213_LOCUS10583</name>
    <name evidence="4" type="ORF">KXQ929_LOCUS16646</name>
    <name evidence="5" type="ORF">OKA104_LOCUS30391</name>
    <name evidence="6" type="ORF">OXD698_LOCUS31965</name>
    <name evidence="1" type="ORF">VCS650_LOCUS8820</name>
</gene>
<evidence type="ECO:0000313" key="4">
    <source>
        <dbReference type="EMBL" id="CAF3794230.1"/>
    </source>
</evidence>
<dbReference type="EMBL" id="CAJOAZ010004054">
    <property type="protein sequence ID" value="CAF4041710.1"/>
    <property type="molecule type" value="Genomic_DNA"/>
</dbReference>
<organism evidence="1 7">
    <name type="scientific">Adineta steineri</name>
    <dbReference type="NCBI Taxonomy" id="433720"/>
    <lineage>
        <taxon>Eukaryota</taxon>
        <taxon>Metazoa</taxon>
        <taxon>Spiralia</taxon>
        <taxon>Gnathifera</taxon>
        <taxon>Rotifera</taxon>
        <taxon>Eurotatoria</taxon>
        <taxon>Bdelloidea</taxon>
        <taxon>Adinetida</taxon>
        <taxon>Adinetidae</taxon>
        <taxon>Adineta</taxon>
    </lineage>
</organism>
<evidence type="ECO:0000313" key="5">
    <source>
        <dbReference type="EMBL" id="CAF4011371.1"/>
    </source>
</evidence>
<sequence>MTSWFTRIIDMQQWTAAWNSTRDLYVLRGDCDTSDNSSTKQSFKNIVYNRLCHIGSKEYTNVHEYWNGDIIDASV</sequence>
<dbReference type="Proteomes" id="UP000663860">
    <property type="component" value="Unassembled WGS sequence"/>
</dbReference>
<dbReference type="EMBL" id="CAJOBB010001014">
    <property type="protein sequence ID" value="CAF3794230.1"/>
    <property type="molecule type" value="Genomic_DNA"/>
</dbReference>
<proteinExistence type="predicted"/>
<evidence type="ECO:0000313" key="2">
    <source>
        <dbReference type="EMBL" id="CAF0901570.1"/>
    </source>
</evidence>
<evidence type="ECO:0000313" key="3">
    <source>
        <dbReference type="EMBL" id="CAF0948740.1"/>
    </source>
</evidence>
<reference evidence="1" key="1">
    <citation type="submission" date="2021-02" db="EMBL/GenBank/DDBJ databases">
        <authorList>
            <person name="Nowell W R."/>
        </authorList>
    </citation>
    <scope>NUCLEOTIDE SEQUENCE</scope>
</reference>
<protein>
    <submittedName>
        <fullName evidence="1">Uncharacterized protein</fullName>
    </submittedName>
</protein>
<comment type="caution">
    <text evidence="1">The sequence shown here is derived from an EMBL/GenBank/DDBJ whole genome shotgun (WGS) entry which is preliminary data.</text>
</comment>
<evidence type="ECO:0000313" key="6">
    <source>
        <dbReference type="EMBL" id="CAF4041710.1"/>
    </source>
</evidence>
<dbReference type="Proteomes" id="UP000663845">
    <property type="component" value="Unassembled WGS sequence"/>
</dbReference>
<dbReference type="EMBL" id="CAJNOG010000077">
    <property type="protein sequence ID" value="CAF0901570.1"/>
    <property type="molecule type" value="Genomic_DNA"/>
</dbReference>
<dbReference type="EMBL" id="CAJNON010000059">
    <property type="protein sequence ID" value="CAF0891834.1"/>
    <property type="molecule type" value="Genomic_DNA"/>
</dbReference>
<dbReference type="Proteomes" id="UP000663891">
    <property type="component" value="Unassembled WGS sequence"/>
</dbReference>
<dbReference type="Proteomes" id="UP000663868">
    <property type="component" value="Unassembled WGS sequence"/>
</dbReference>
<evidence type="ECO:0000313" key="7">
    <source>
        <dbReference type="Proteomes" id="UP000663891"/>
    </source>
</evidence>
<dbReference type="Proteomes" id="UP000663844">
    <property type="component" value="Unassembled WGS sequence"/>
</dbReference>
<dbReference type="EMBL" id="CAJNOE010000125">
    <property type="protein sequence ID" value="CAF0948740.1"/>
    <property type="molecule type" value="Genomic_DNA"/>
</dbReference>
<dbReference type="AlphaFoldDB" id="A0A813Z1Y6"/>